<evidence type="ECO:0000313" key="2">
    <source>
        <dbReference type="Proteomes" id="UP000027822"/>
    </source>
</evidence>
<comment type="caution">
    <text evidence="1">The sequence shown here is derived from an EMBL/GenBank/DDBJ whole genome shotgun (WGS) entry which is preliminary data.</text>
</comment>
<evidence type="ECO:0000313" key="1">
    <source>
        <dbReference type="EMBL" id="KEK18104.1"/>
    </source>
</evidence>
<dbReference type="RefSeq" id="WP_034641735.1">
    <property type="nucleotide sequence ID" value="NZ_CBCSJC010000021.1"/>
</dbReference>
<sequence length="86" mass="10537">MYSTFQYFLKAYCTLSVYEEEVLDVMQEFIEQENQETIEKLQHELLHMKQKEAWEEGCRFANDAGRMWSQEEAKYYIYKFLNILSK</sequence>
<dbReference type="AlphaFoldDB" id="A0A073JSP6"/>
<name>A0A073JSP6_9BACI</name>
<dbReference type="EMBL" id="JOTN01000017">
    <property type="protein sequence ID" value="KEK18104.1"/>
    <property type="molecule type" value="Genomic_DNA"/>
</dbReference>
<accession>A0A073JSP6</accession>
<organism evidence="1 2">
    <name type="scientific">Bacillus manliponensis</name>
    <dbReference type="NCBI Taxonomy" id="574376"/>
    <lineage>
        <taxon>Bacteria</taxon>
        <taxon>Bacillati</taxon>
        <taxon>Bacillota</taxon>
        <taxon>Bacilli</taxon>
        <taxon>Bacillales</taxon>
        <taxon>Bacillaceae</taxon>
        <taxon>Bacillus</taxon>
        <taxon>Bacillus cereus group</taxon>
    </lineage>
</organism>
<dbReference type="Proteomes" id="UP000027822">
    <property type="component" value="Unassembled WGS sequence"/>
</dbReference>
<dbReference type="eggNOG" id="ENOG5030BUD">
    <property type="taxonomic scope" value="Bacteria"/>
</dbReference>
<dbReference type="STRING" id="574376.BAMA_07005"/>
<proteinExistence type="predicted"/>
<protein>
    <submittedName>
        <fullName evidence="1">Uncharacterized protein</fullName>
    </submittedName>
</protein>
<reference evidence="1 2" key="1">
    <citation type="submission" date="2014-06" db="EMBL/GenBank/DDBJ databases">
        <title>Draft genome sequence of Bacillus manliponensis JCM 15802 (MCCC 1A00708).</title>
        <authorList>
            <person name="Lai Q."/>
            <person name="Liu Y."/>
            <person name="Shao Z."/>
        </authorList>
    </citation>
    <scope>NUCLEOTIDE SEQUENCE [LARGE SCALE GENOMIC DNA]</scope>
    <source>
        <strain evidence="1 2">JCM 15802</strain>
    </source>
</reference>
<gene>
    <name evidence="1" type="ORF">BAMA_07005</name>
</gene>
<dbReference type="OrthoDB" id="2880700at2"/>
<keyword evidence="2" id="KW-1185">Reference proteome</keyword>